<dbReference type="RefSeq" id="WP_369337740.1">
    <property type="nucleotide sequence ID" value="NZ_JBFYGN010000006.1"/>
</dbReference>
<protein>
    <submittedName>
        <fullName evidence="2">ParB/Srx family N-terminal domain-containing protein</fullName>
    </submittedName>
</protein>
<evidence type="ECO:0000313" key="3">
    <source>
        <dbReference type="Proteomes" id="UP001561046"/>
    </source>
</evidence>
<name>A0ABV3ZSS7_9BURK</name>
<evidence type="ECO:0000313" key="2">
    <source>
        <dbReference type="EMBL" id="MEX8192535.1"/>
    </source>
</evidence>
<comment type="caution">
    <text evidence="2">The sequence shown here is derived from an EMBL/GenBank/DDBJ whole genome shotgun (WGS) entry which is preliminary data.</text>
</comment>
<evidence type="ECO:0000256" key="1">
    <source>
        <dbReference type="SAM" id="SignalP"/>
    </source>
</evidence>
<feature type="chain" id="PRO_5046869224" evidence="1">
    <location>
        <begin position="32"/>
        <end position="742"/>
    </location>
</feature>
<sequence>MRPTSSAPRSAVLRNLTQASLLAASLGLLNACGGGDIQAAASPAPAPTPAPAPVATALAPLPGGSSYLGTLSVGDTVRLALDEANQQISIAFVESRFGLSGSIISSYRPDGQGQYLAEQFKPAAGTSLPAALSGQLAQIQLRFRTREEQINGSLSGLPNLLGTSNTAMLAQLTAYNQGAAQVAALAGVYNYVRQEVAYSAQGKPGQTQSSFGQIRIGSDGSLRVCPGQAMGDGCSGASTGYLSSETDQSSYPGALAVKLDGMRLGRAMVGKRNGGHSISIDAFRAGSGGDFATGNWLLQPADRALAPNALDGEWLCTEPGQSGGRSLRHYVSIGNGLLQTDMIDSDLALTANAAAAGGWITTSVNGMFAGLWLGSSAAARTLLPVNGETFYYLDQAAQGGTALTGLCHRLPEQPLLGKYLSASAASTEPVMIALADALPTQPAIGFDQIYYKQGRYRHVATGGVTSTQWQKAFDDLCEDSGMDSSAKNGVSSSSRLNDRSTFACKARVANYQSLLKTAVVGPKGQLFLTDGHHSFTSLWEAPNGNGNPAGGLAGGQVQMPVMIKGNYQDLNNAGFWRTMRAQKFVWLKLPDGTAITPADLPRQLGLGNGLKDDPYRSLVYFTREVGYDKPVNPSEFLEFYWSEWLQAAPRGFQLSSYDLNRAGNGLDLGYLQAVRDAANFMLQANPGEPIAASGYTAQQMGQLTAFGSTVFNDLATPKPADGKKAGKLAYALEYRASLSGRP</sequence>
<dbReference type="Proteomes" id="UP001561046">
    <property type="component" value="Unassembled WGS sequence"/>
</dbReference>
<keyword evidence="1" id="KW-0732">Signal</keyword>
<dbReference type="InterPro" id="IPR014956">
    <property type="entry name" value="ParBc_2"/>
</dbReference>
<accession>A0ABV3ZSS7</accession>
<organism evidence="2 3">
    <name type="scientific">Comamonas guangdongensis</name>
    <dbReference type="NCBI Taxonomy" id="510515"/>
    <lineage>
        <taxon>Bacteria</taxon>
        <taxon>Pseudomonadati</taxon>
        <taxon>Pseudomonadota</taxon>
        <taxon>Betaproteobacteria</taxon>
        <taxon>Burkholderiales</taxon>
        <taxon>Comamonadaceae</taxon>
        <taxon>Comamonas</taxon>
    </lineage>
</organism>
<dbReference type="EMBL" id="JBFYGN010000006">
    <property type="protein sequence ID" value="MEX8192535.1"/>
    <property type="molecule type" value="Genomic_DNA"/>
</dbReference>
<dbReference type="Gene3D" id="3.90.1530.10">
    <property type="entry name" value="Conserved hypothetical protein from pyrococcus furiosus pfu- 392566-001, ParB domain"/>
    <property type="match status" value="1"/>
</dbReference>
<dbReference type="SUPFAM" id="SSF110849">
    <property type="entry name" value="ParB/Sulfiredoxin"/>
    <property type="match status" value="1"/>
</dbReference>
<dbReference type="InterPro" id="IPR036086">
    <property type="entry name" value="ParB/Sulfiredoxin_sf"/>
</dbReference>
<dbReference type="Pfam" id="PF08857">
    <property type="entry name" value="ParBc_2"/>
    <property type="match status" value="1"/>
</dbReference>
<dbReference type="CDD" id="cd16390">
    <property type="entry name" value="ParB_N_Srx_like"/>
    <property type="match status" value="1"/>
</dbReference>
<keyword evidence="3" id="KW-1185">Reference proteome</keyword>
<gene>
    <name evidence="2" type="ORF">AB6724_06750</name>
</gene>
<reference evidence="2 3" key="1">
    <citation type="journal article" date="2013" name="Int. J. Syst. Evol. Microbiol.">
        <title>Comamonas guangdongensis sp. nov., isolated from subterranean forest sediment, and emended description of the genus Comamonas.</title>
        <authorList>
            <person name="Zhang J."/>
            <person name="Wang Y."/>
            <person name="Zhou S."/>
            <person name="Wu C."/>
            <person name="He J."/>
            <person name="Li F."/>
        </authorList>
    </citation>
    <scope>NUCLEOTIDE SEQUENCE [LARGE SCALE GENOMIC DNA]</scope>
    <source>
        <strain evidence="2 3">CCTCC AB2011133</strain>
    </source>
</reference>
<feature type="signal peptide" evidence="1">
    <location>
        <begin position="1"/>
        <end position="31"/>
    </location>
</feature>
<proteinExistence type="predicted"/>